<sequence length="221" mass="22368">MTKIAILGGTGALGAALAGRLAKAGHEVCIGSRDPAKAQAAAHAMAAESTDVQVSGAGLAEAAAWGEIVFVTVPYAAHGDTLAQIRKAVSGKIVIDATVPLKPPKVGTVQLPAAGCAALEAAKILGPEVRLVSALQNIGAEKLASGDEIDADVLVSSDDAEAANDVQAILTELGMRSWHVGPLANSAAAEALTSVLIQLNRRYKLVQAGIRITGKVKDASR</sequence>
<dbReference type="PANTHER" id="PTHR14239:SF0">
    <property type="entry name" value="F420-DEPENDENT NADP REDUCTASE"/>
    <property type="match status" value="1"/>
</dbReference>
<dbReference type="GO" id="GO:0005886">
    <property type="term" value="C:plasma membrane"/>
    <property type="evidence" value="ECO:0007669"/>
    <property type="project" value="TreeGrafter"/>
</dbReference>
<feature type="domain" description="Pyrroline-5-carboxylate reductase catalytic N-terminal" evidence="2">
    <location>
        <begin position="3"/>
        <end position="100"/>
    </location>
</feature>
<dbReference type="GO" id="GO:0070967">
    <property type="term" value="F:coenzyme F420 binding"/>
    <property type="evidence" value="ECO:0007669"/>
    <property type="project" value="InterPro"/>
</dbReference>
<dbReference type="GO" id="GO:0016651">
    <property type="term" value="F:oxidoreductase activity, acting on NAD(P)H"/>
    <property type="evidence" value="ECO:0007669"/>
    <property type="project" value="InterPro"/>
</dbReference>
<gene>
    <name evidence="3" type="primary">npdG</name>
    <name evidence="3" type="ORF">FIL70_11565</name>
</gene>
<dbReference type="InterPro" id="IPR010185">
    <property type="entry name" value="NpdG"/>
</dbReference>
<dbReference type="EMBL" id="CP041016">
    <property type="protein sequence ID" value="QDC37768.1"/>
    <property type="molecule type" value="Genomic_DNA"/>
</dbReference>
<keyword evidence="1" id="KW-0560">Oxidoreductase</keyword>
<evidence type="ECO:0000313" key="4">
    <source>
        <dbReference type="Proteomes" id="UP000311469"/>
    </source>
</evidence>
<dbReference type="GO" id="GO:0050661">
    <property type="term" value="F:NADP binding"/>
    <property type="evidence" value="ECO:0007669"/>
    <property type="project" value="InterPro"/>
</dbReference>
<dbReference type="KEGG" id="sufl:FIL70_11565"/>
<dbReference type="GO" id="GO:0006740">
    <property type="term" value="P:NADPH regeneration"/>
    <property type="evidence" value="ECO:0007669"/>
    <property type="project" value="InterPro"/>
</dbReference>
<dbReference type="RefSeq" id="WP_140042334.1">
    <property type="nucleotide sequence ID" value="NZ_CP041016.1"/>
</dbReference>
<dbReference type="Proteomes" id="UP000311469">
    <property type="component" value="Chromosome cSF1"/>
</dbReference>
<evidence type="ECO:0000313" key="3">
    <source>
        <dbReference type="EMBL" id="QDC37768.1"/>
    </source>
</evidence>
<dbReference type="InterPro" id="IPR051267">
    <property type="entry name" value="STEAP_metalloreductase"/>
</dbReference>
<dbReference type="GO" id="GO:0052851">
    <property type="term" value="F:ferric-chelate reductase (NADPH) activity"/>
    <property type="evidence" value="ECO:0007669"/>
    <property type="project" value="TreeGrafter"/>
</dbReference>
<evidence type="ECO:0000259" key="2">
    <source>
        <dbReference type="Pfam" id="PF03807"/>
    </source>
</evidence>
<dbReference type="NCBIfam" id="TIGR01915">
    <property type="entry name" value="npdG"/>
    <property type="match status" value="1"/>
</dbReference>
<organism evidence="3 4">
    <name type="scientific">Sphingobium fuliginis ATCC 27551</name>
    <dbReference type="NCBI Taxonomy" id="1208342"/>
    <lineage>
        <taxon>Bacteria</taxon>
        <taxon>Pseudomonadati</taxon>
        <taxon>Pseudomonadota</taxon>
        <taxon>Alphaproteobacteria</taxon>
        <taxon>Sphingomonadales</taxon>
        <taxon>Sphingomonadaceae</taxon>
        <taxon>Sphingobium</taxon>
    </lineage>
</organism>
<dbReference type="Pfam" id="PF03807">
    <property type="entry name" value="F420_oxidored"/>
    <property type="match status" value="1"/>
</dbReference>
<dbReference type="GO" id="GO:0015677">
    <property type="term" value="P:copper ion import"/>
    <property type="evidence" value="ECO:0007669"/>
    <property type="project" value="TreeGrafter"/>
</dbReference>
<dbReference type="Gene3D" id="3.40.50.720">
    <property type="entry name" value="NAD(P)-binding Rossmann-like Domain"/>
    <property type="match status" value="1"/>
</dbReference>
<dbReference type="GO" id="GO:0008823">
    <property type="term" value="F:cupric reductase (NADH) activity"/>
    <property type="evidence" value="ECO:0007669"/>
    <property type="project" value="TreeGrafter"/>
</dbReference>
<evidence type="ECO:0000256" key="1">
    <source>
        <dbReference type="ARBA" id="ARBA00023002"/>
    </source>
</evidence>
<dbReference type="PANTHER" id="PTHR14239">
    <property type="entry name" value="DUDULIN-RELATED"/>
    <property type="match status" value="1"/>
</dbReference>
<dbReference type="InterPro" id="IPR028939">
    <property type="entry name" value="P5C_Rdtase_cat_N"/>
</dbReference>
<accession>A0A5B8CE01</accession>
<reference evidence="3 4" key="1">
    <citation type="submission" date="2019-06" db="EMBL/GenBank/DDBJ databases">
        <title>Genome organization and adaptive potential of archetypical organophosphate degarding Sphingobium fuliginis ATCC 27551.</title>
        <authorList>
            <person name="Sarwar A."/>
            <person name="Parthasarathy S."/>
            <person name="Singh C."/>
            <person name="Siddavattam D."/>
        </authorList>
    </citation>
    <scope>NUCLEOTIDE SEQUENCE [LARGE SCALE GENOMIC DNA]</scope>
    <source>
        <strain evidence="3 4">ATCC 27551</strain>
    </source>
</reference>
<dbReference type="AlphaFoldDB" id="A0A5B8CE01"/>
<dbReference type="SUPFAM" id="SSF51735">
    <property type="entry name" value="NAD(P)-binding Rossmann-fold domains"/>
    <property type="match status" value="1"/>
</dbReference>
<protein>
    <submittedName>
        <fullName evidence="3">NADPH-dependent F420 reductase</fullName>
    </submittedName>
</protein>
<name>A0A5B8CE01_SPHSA</name>
<proteinExistence type="predicted"/>
<dbReference type="InterPro" id="IPR036291">
    <property type="entry name" value="NAD(P)-bd_dom_sf"/>
</dbReference>